<reference evidence="2 3" key="1">
    <citation type="submission" date="2021-06" db="EMBL/GenBank/DDBJ databases">
        <title>Caerostris extrusa draft genome.</title>
        <authorList>
            <person name="Kono N."/>
            <person name="Arakawa K."/>
        </authorList>
    </citation>
    <scope>NUCLEOTIDE SEQUENCE [LARGE SCALE GENOMIC DNA]</scope>
</reference>
<dbReference type="Proteomes" id="UP001054945">
    <property type="component" value="Unassembled WGS sequence"/>
</dbReference>
<dbReference type="EMBL" id="BPLR01021359">
    <property type="protein sequence ID" value="GIX88778.1"/>
    <property type="molecule type" value="Genomic_DNA"/>
</dbReference>
<comment type="caution">
    <text evidence="2">The sequence shown here is derived from an EMBL/GenBank/DDBJ whole genome shotgun (WGS) entry which is preliminary data.</text>
</comment>
<keyword evidence="1" id="KW-0732">Signal</keyword>
<feature type="chain" id="PRO_5043629720" evidence="1">
    <location>
        <begin position="18"/>
        <end position="152"/>
    </location>
</feature>
<evidence type="ECO:0000256" key="1">
    <source>
        <dbReference type="SAM" id="SignalP"/>
    </source>
</evidence>
<evidence type="ECO:0000313" key="3">
    <source>
        <dbReference type="Proteomes" id="UP001054945"/>
    </source>
</evidence>
<feature type="signal peptide" evidence="1">
    <location>
        <begin position="1"/>
        <end position="17"/>
    </location>
</feature>
<name>A0AAV4NWR8_CAEEX</name>
<keyword evidence="3" id="KW-1185">Reference proteome</keyword>
<organism evidence="2 3">
    <name type="scientific">Caerostris extrusa</name>
    <name type="common">Bark spider</name>
    <name type="synonym">Caerostris bankana</name>
    <dbReference type="NCBI Taxonomy" id="172846"/>
    <lineage>
        <taxon>Eukaryota</taxon>
        <taxon>Metazoa</taxon>
        <taxon>Ecdysozoa</taxon>
        <taxon>Arthropoda</taxon>
        <taxon>Chelicerata</taxon>
        <taxon>Arachnida</taxon>
        <taxon>Araneae</taxon>
        <taxon>Araneomorphae</taxon>
        <taxon>Entelegynae</taxon>
        <taxon>Araneoidea</taxon>
        <taxon>Araneidae</taxon>
        <taxon>Caerostris</taxon>
    </lineage>
</organism>
<evidence type="ECO:0000313" key="2">
    <source>
        <dbReference type="EMBL" id="GIX88778.1"/>
    </source>
</evidence>
<dbReference type="AlphaFoldDB" id="A0AAV4NWR8"/>
<accession>A0AAV4NWR8</accession>
<gene>
    <name evidence="2" type="ORF">CEXT_508201</name>
</gene>
<proteinExistence type="predicted"/>
<sequence>MFCLLLFNVGSVFVSKSIRNFKCTQTTEKFHISDIKSIEQPIYPVGDNSVALNATYAEERILNINNNDAFIDANATTEVAVLNTEDVNLLDATANFEGTIDFNAVTTENNFDIQNDNVVLDTDVTNETTMIIANDNVLPNVVFDEKKLFNHS</sequence>
<protein>
    <submittedName>
        <fullName evidence="2">Uncharacterized protein</fullName>
    </submittedName>
</protein>